<keyword evidence="4" id="KW-1185">Reference proteome</keyword>
<name>A0A158N7U2_ONCVO</name>
<feature type="signal peptide" evidence="2">
    <location>
        <begin position="1"/>
        <end position="30"/>
    </location>
</feature>
<evidence type="ECO:0000313" key="3">
    <source>
        <dbReference type="EnsemblMetazoa" id="OVOC12359.2"/>
    </source>
</evidence>
<dbReference type="EnsemblMetazoa" id="OVOC12359.1">
    <property type="protein sequence ID" value="OVOC12359.1"/>
    <property type="gene ID" value="WBGene00249168"/>
</dbReference>
<feature type="chain" id="PRO_5010786916" evidence="2">
    <location>
        <begin position="31"/>
        <end position="128"/>
    </location>
</feature>
<dbReference type="Gene3D" id="2.10.25.10">
    <property type="entry name" value="Laminin"/>
    <property type="match status" value="1"/>
</dbReference>
<dbReference type="Proteomes" id="UP000024404">
    <property type="component" value="Unassembled WGS sequence"/>
</dbReference>
<dbReference type="SUPFAM" id="SSF57567">
    <property type="entry name" value="Serine protease inhibitors"/>
    <property type="match status" value="1"/>
</dbReference>
<keyword evidence="1" id="KW-0646">Protease inhibitor</keyword>
<keyword evidence="2" id="KW-0732">Signal</keyword>
<organism evidence="3 4">
    <name type="scientific">Onchocerca volvulus</name>
    <dbReference type="NCBI Taxonomy" id="6282"/>
    <lineage>
        <taxon>Eukaryota</taxon>
        <taxon>Metazoa</taxon>
        <taxon>Ecdysozoa</taxon>
        <taxon>Nematoda</taxon>
        <taxon>Chromadorea</taxon>
        <taxon>Rhabditida</taxon>
        <taxon>Spirurina</taxon>
        <taxon>Spiruromorpha</taxon>
        <taxon>Filarioidea</taxon>
        <taxon>Onchocercidae</taxon>
        <taxon>Onchocerca</taxon>
    </lineage>
</organism>
<dbReference type="EMBL" id="CMVM020000444">
    <property type="status" value="NOT_ANNOTATED_CDS"/>
    <property type="molecule type" value="Genomic_DNA"/>
</dbReference>
<reference evidence="3" key="2">
    <citation type="submission" date="2016-04" db="UniProtKB">
        <authorList>
            <consortium name="EnsemblMetazoa"/>
        </authorList>
    </citation>
    <scope>IDENTIFICATION</scope>
</reference>
<keyword evidence="1" id="KW-0722">Serine protease inhibitor</keyword>
<evidence type="ECO:0000256" key="2">
    <source>
        <dbReference type="SAM" id="SignalP"/>
    </source>
</evidence>
<proteinExistence type="predicted"/>
<dbReference type="STRING" id="6282.A0A158N7U2"/>
<dbReference type="CDD" id="cd19941">
    <property type="entry name" value="TIL"/>
    <property type="match status" value="1"/>
</dbReference>
<evidence type="ECO:0000256" key="1">
    <source>
        <dbReference type="ARBA" id="ARBA00022900"/>
    </source>
</evidence>
<dbReference type="EnsemblMetazoa" id="OVOC12359.2">
    <property type="protein sequence ID" value="OVOC12359.2"/>
    <property type="gene ID" value="WBGene00249168"/>
</dbReference>
<evidence type="ECO:0000313" key="4">
    <source>
        <dbReference type="Proteomes" id="UP000024404"/>
    </source>
</evidence>
<dbReference type="GO" id="GO:0004867">
    <property type="term" value="F:serine-type endopeptidase inhibitor activity"/>
    <property type="evidence" value="ECO:0007669"/>
    <property type="project" value="UniProtKB-KW"/>
</dbReference>
<dbReference type="AlphaFoldDB" id="A0A158N7U2"/>
<sequence length="128" mass="14711">MQSKKFCCLPMNPFFIFITAFVVLFTYVDADQRKHKCKRPEIWEDCGGCELKCGQSDFAPCALRCNPPGCYCSPFYGLRRDSSGKCISKHQCPTRKHLNAPEDFILETDSVTYRNISEDSMKFRNITS</sequence>
<reference evidence="4" key="1">
    <citation type="submission" date="2013-10" db="EMBL/GenBank/DDBJ databases">
        <title>Genome sequencing of Onchocerca volvulus.</title>
        <authorList>
            <person name="Cotton J."/>
            <person name="Tsai J."/>
            <person name="Stanley E."/>
            <person name="Tracey A."/>
            <person name="Holroyd N."/>
            <person name="Lustigman S."/>
            <person name="Berriman M."/>
        </authorList>
    </citation>
    <scope>NUCLEOTIDE SEQUENCE</scope>
</reference>
<dbReference type="InterPro" id="IPR036084">
    <property type="entry name" value="Ser_inhib-like_sf"/>
</dbReference>
<protein>
    <submittedName>
        <fullName evidence="3">Serine protease inhibitor 1</fullName>
    </submittedName>
</protein>
<accession>A0A158N7U2</accession>